<evidence type="ECO:0000256" key="5">
    <source>
        <dbReference type="ARBA" id="ARBA00023077"/>
    </source>
</evidence>
<dbReference type="RefSeq" id="WP_092736442.1">
    <property type="nucleotide sequence ID" value="NZ_FNAS01000007.1"/>
</dbReference>
<feature type="domain" description="TonB-dependent receptor-like beta-barrel" evidence="11">
    <location>
        <begin position="343"/>
        <end position="792"/>
    </location>
</feature>
<gene>
    <name evidence="13" type="ORF">SAMN05421544_10750</name>
</gene>
<dbReference type="Pfam" id="PF07715">
    <property type="entry name" value="Plug"/>
    <property type="match status" value="1"/>
</dbReference>
<dbReference type="Proteomes" id="UP000198517">
    <property type="component" value="Unassembled WGS sequence"/>
</dbReference>
<comment type="similarity">
    <text evidence="8 9">Belongs to the TonB-dependent receptor family.</text>
</comment>
<evidence type="ECO:0000256" key="4">
    <source>
        <dbReference type="ARBA" id="ARBA00022692"/>
    </source>
</evidence>
<evidence type="ECO:0000256" key="1">
    <source>
        <dbReference type="ARBA" id="ARBA00004571"/>
    </source>
</evidence>
<dbReference type="InterPro" id="IPR012910">
    <property type="entry name" value="Plug_dom"/>
</dbReference>
<evidence type="ECO:0000256" key="3">
    <source>
        <dbReference type="ARBA" id="ARBA00022452"/>
    </source>
</evidence>
<name>A0A1G7C4P3_9FLAO</name>
<dbReference type="PROSITE" id="PS52016">
    <property type="entry name" value="TONB_DEPENDENT_REC_3"/>
    <property type="match status" value="1"/>
</dbReference>
<dbReference type="GO" id="GO:0009279">
    <property type="term" value="C:cell outer membrane"/>
    <property type="evidence" value="ECO:0007669"/>
    <property type="project" value="UniProtKB-SubCell"/>
</dbReference>
<dbReference type="AlphaFoldDB" id="A0A1G7C4P3"/>
<evidence type="ECO:0000256" key="9">
    <source>
        <dbReference type="RuleBase" id="RU003357"/>
    </source>
</evidence>
<sequence>MNVKLRVLAVGTVFFLGAQSVLAQKTKKDSVKTKDLDEVVMVGFGRKKAVQEITGATSVMKAKSIQDVPVTSVDKMLQGRVSGVQVGSASGQPGSSTIVRVRGLSSINGRVSPVYVVDGVRVSSGDLTSNTATANILSSLDPDSIESITILKDAVSTAVYGADAGAGVIVITTKQGKKGKAKFNLGMSRGVSFRAVDGYRALTTPQYKQYLFDAIKNGYNEATATNYINNRFDDTYNTDWRAVTERTSGASVSNINLSASGGTDRLQYYVSGNYFDQDGVVKNSSFSRFSFNSKVDYQATDKLKLSSSTQMAYSKQSSLAGGAAFSNPILQQYFLLPTDPVRNPDGTYFGLEDNQVSNGLYNPAALLEYNSIKTGTAKVFANFSAEYSILKNLRYKLVFAPEYINIEENNYASPLHGDGFANRGQARAAYTRYFNYNVQNILSYSANAGLNNFDITAIQEAYQSQYYYLSGFAQNVGALGLETLSNFVKPVSIDNTKSTSSRNGYALTGHYDYDRLVLLDLSYRRDILSNFVPGKKGGNFWSAGLGIDLARLPYFKNIRSVSMLKFRSSYGRVGNEVSTLPYALYGFTNSYNSKPAITYSGVYNPNLTWETVSPFNIGLDFGFFDNRFTLSAEYYHKKTDNLIYNIPLSPSQGLTSYFNNIGSLVNKGFEISFNADIFKNGRDGFNWSIGGNFNTLDNKVTQLYGGAVRGSSTILKEGESVGTYYLRKWAGVDPDNGNPLWYKNGVDGETTSNYGEAQQAVQGARFNKYFGGVNTTLSYKGFSIDAQATYGFGGKIYNGAWGRYFLSDGAFLHAPYSGYSDAMDYWTPENRNAQNPKPVYRNESLSNEHSTRYLFKSDYIRLSTAKLAYTFDRSLIEKSGLSSLQIYLSGTNILTYRFDKKLKLDPEIGLAGTADLDLPIMKTYSLGVNIGF</sequence>
<keyword evidence="4 8" id="KW-0812">Transmembrane</keyword>
<organism evidence="13 14">
    <name type="scientific">Riemerella columbipharyngis</name>
    <dbReference type="NCBI Taxonomy" id="1071918"/>
    <lineage>
        <taxon>Bacteria</taxon>
        <taxon>Pseudomonadati</taxon>
        <taxon>Bacteroidota</taxon>
        <taxon>Flavobacteriia</taxon>
        <taxon>Flavobacteriales</taxon>
        <taxon>Weeksellaceae</taxon>
        <taxon>Riemerella</taxon>
    </lineage>
</organism>
<dbReference type="NCBIfam" id="TIGR04056">
    <property type="entry name" value="OMP_RagA_SusC"/>
    <property type="match status" value="1"/>
</dbReference>
<dbReference type="InterPro" id="IPR023996">
    <property type="entry name" value="TonB-dep_OMP_SusC/RagA"/>
</dbReference>
<evidence type="ECO:0000256" key="6">
    <source>
        <dbReference type="ARBA" id="ARBA00023136"/>
    </source>
</evidence>
<evidence type="ECO:0000256" key="10">
    <source>
        <dbReference type="SAM" id="SignalP"/>
    </source>
</evidence>
<dbReference type="STRING" id="1071918.SAMN05421544_10750"/>
<dbReference type="InterPro" id="IPR039426">
    <property type="entry name" value="TonB-dep_rcpt-like"/>
</dbReference>
<feature type="domain" description="TonB-dependent receptor plug" evidence="12">
    <location>
        <begin position="50"/>
        <end position="168"/>
    </location>
</feature>
<keyword evidence="6 8" id="KW-0472">Membrane</keyword>
<evidence type="ECO:0000256" key="8">
    <source>
        <dbReference type="PROSITE-ProRule" id="PRU01360"/>
    </source>
</evidence>
<evidence type="ECO:0000259" key="11">
    <source>
        <dbReference type="Pfam" id="PF00593"/>
    </source>
</evidence>
<keyword evidence="7 8" id="KW-0998">Cell outer membrane</keyword>
<evidence type="ECO:0000313" key="14">
    <source>
        <dbReference type="Proteomes" id="UP000198517"/>
    </source>
</evidence>
<dbReference type="InterPro" id="IPR036942">
    <property type="entry name" value="Beta-barrel_TonB_sf"/>
</dbReference>
<proteinExistence type="inferred from homology"/>
<protein>
    <submittedName>
        <fullName evidence="13">TonB-linked outer membrane protein, SusC/RagA family</fullName>
    </submittedName>
</protein>
<evidence type="ECO:0000256" key="2">
    <source>
        <dbReference type="ARBA" id="ARBA00022448"/>
    </source>
</evidence>
<dbReference type="SUPFAM" id="SSF56935">
    <property type="entry name" value="Porins"/>
    <property type="match status" value="1"/>
</dbReference>
<evidence type="ECO:0000259" key="12">
    <source>
        <dbReference type="Pfam" id="PF07715"/>
    </source>
</evidence>
<keyword evidence="14" id="KW-1185">Reference proteome</keyword>
<accession>A0A1G7C4P3</accession>
<feature type="chain" id="PRO_5011608839" evidence="10">
    <location>
        <begin position="24"/>
        <end position="932"/>
    </location>
</feature>
<dbReference type="Gene3D" id="2.40.170.20">
    <property type="entry name" value="TonB-dependent receptor, beta-barrel domain"/>
    <property type="match status" value="1"/>
</dbReference>
<feature type="signal peptide" evidence="10">
    <location>
        <begin position="1"/>
        <end position="23"/>
    </location>
</feature>
<dbReference type="OrthoDB" id="9768177at2"/>
<keyword evidence="5 9" id="KW-0798">TonB box</keyword>
<keyword evidence="3 8" id="KW-1134">Transmembrane beta strand</keyword>
<dbReference type="Gene3D" id="2.170.130.10">
    <property type="entry name" value="TonB-dependent receptor, plug domain"/>
    <property type="match status" value="1"/>
</dbReference>
<comment type="subcellular location">
    <subcellularLocation>
        <location evidence="1 8">Cell outer membrane</location>
        <topology evidence="1 8">Multi-pass membrane protein</topology>
    </subcellularLocation>
</comment>
<keyword evidence="2 8" id="KW-0813">Transport</keyword>
<dbReference type="InterPro" id="IPR000531">
    <property type="entry name" value="Beta-barrel_TonB"/>
</dbReference>
<reference evidence="13 14" key="1">
    <citation type="submission" date="2016-10" db="EMBL/GenBank/DDBJ databases">
        <authorList>
            <person name="de Groot N.N."/>
        </authorList>
    </citation>
    <scope>NUCLEOTIDE SEQUENCE [LARGE SCALE GENOMIC DNA]</scope>
    <source>
        <strain evidence="13 14">DSM 24015</strain>
    </source>
</reference>
<keyword evidence="10" id="KW-0732">Signal</keyword>
<dbReference type="Pfam" id="PF00593">
    <property type="entry name" value="TonB_dep_Rec_b-barrel"/>
    <property type="match status" value="1"/>
</dbReference>
<evidence type="ECO:0000256" key="7">
    <source>
        <dbReference type="ARBA" id="ARBA00023237"/>
    </source>
</evidence>
<dbReference type="InterPro" id="IPR037066">
    <property type="entry name" value="Plug_dom_sf"/>
</dbReference>
<evidence type="ECO:0000313" key="13">
    <source>
        <dbReference type="EMBL" id="SDE34267.1"/>
    </source>
</evidence>
<dbReference type="EMBL" id="FNAS01000007">
    <property type="protein sequence ID" value="SDE34267.1"/>
    <property type="molecule type" value="Genomic_DNA"/>
</dbReference>